<dbReference type="GO" id="GO:0003351">
    <property type="term" value="P:epithelial cilium movement involved in extracellular fluid movement"/>
    <property type="evidence" value="ECO:0007669"/>
    <property type="project" value="TreeGrafter"/>
</dbReference>
<sequence length="77" mass="8922">MLRAADIKKLELECLEKIQGDELYQLRNDAKLRAVYAAKNYDEFRDIVDAAHLNPVSSQDKRNANTKQRLWNSVSKT</sequence>
<gene>
    <name evidence="3" type="primary">110674687</name>
</gene>
<accession>A0A6I8T806</accession>
<dbReference type="GO" id="GO:0007368">
    <property type="term" value="P:determination of left/right symmetry"/>
    <property type="evidence" value="ECO:0007669"/>
    <property type="project" value="TreeGrafter"/>
</dbReference>
<dbReference type="Proteomes" id="UP000008820">
    <property type="component" value="Chromosome 1"/>
</dbReference>
<evidence type="ECO:0000256" key="1">
    <source>
        <dbReference type="SAM" id="MobiDB-lite"/>
    </source>
</evidence>
<name>A0A6I8T806_AEDAE</name>
<dbReference type="GO" id="GO:0005576">
    <property type="term" value="C:extracellular region"/>
    <property type="evidence" value="ECO:0007669"/>
    <property type="project" value="GOC"/>
</dbReference>
<dbReference type="InterPro" id="IPR042422">
    <property type="entry name" value="CC103"/>
</dbReference>
<dbReference type="PANTHER" id="PTHR28572">
    <property type="entry name" value="COILED-COIL DOMAIN-CONTAINING PROTEIN 103"/>
    <property type="match status" value="1"/>
</dbReference>
<reference evidence="3" key="2">
    <citation type="submission" date="2020-05" db="UniProtKB">
        <authorList>
            <consortium name="EnsemblMetazoa"/>
        </authorList>
    </citation>
    <scope>IDENTIFICATION</scope>
    <source>
        <strain evidence="3">LVP_AGWG</strain>
    </source>
</reference>
<dbReference type="PANTHER" id="PTHR28572:SF1">
    <property type="entry name" value="COILED-COIL DOMAIN-CONTAINING PROTEIN 103"/>
    <property type="match status" value="1"/>
</dbReference>
<feature type="region of interest" description="Disordered" evidence="1">
    <location>
        <begin position="56"/>
        <end position="77"/>
    </location>
</feature>
<dbReference type="Pfam" id="PF15867">
    <property type="entry name" value="Dynein_attach_N"/>
    <property type="match status" value="1"/>
</dbReference>
<feature type="compositionally biased region" description="Polar residues" evidence="1">
    <location>
        <begin position="65"/>
        <end position="77"/>
    </location>
</feature>
<dbReference type="OrthoDB" id="447931at2759"/>
<dbReference type="AlphaFoldDB" id="A0A6I8T806"/>
<evidence type="ECO:0000259" key="2">
    <source>
        <dbReference type="Pfam" id="PF15867"/>
    </source>
</evidence>
<feature type="domain" description="Dynein attachment factor N-terminal" evidence="2">
    <location>
        <begin position="6"/>
        <end position="72"/>
    </location>
</feature>
<dbReference type="InterPro" id="IPR031733">
    <property type="entry name" value="Dynein_attach_N"/>
</dbReference>
<dbReference type="GO" id="GO:0036159">
    <property type="term" value="P:inner dynein arm assembly"/>
    <property type="evidence" value="ECO:0007669"/>
    <property type="project" value="TreeGrafter"/>
</dbReference>
<evidence type="ECO:0000313" key="4">
    <source>
        <dbReference type="Proteomes" id="UP000008820"/>
    </source>
</evidence>
<reference evidence="3 4" key="1">
    <citation type="submission" date="2017-06" db="EMBL/GenBank/DDBJ databases">
        <title>Aedes aegypti genome working group (AGWG) sequencing and assembly.</title>
        <authorList>
            <consortium name="Aedes aegypti Genome Working Group (AGWG)"/>
            <person name="Matthews B.J."/>
        </authorList>
    </citation>
    <scope>NUCLEOTIDE SEQUENCE [LARGE SCALE GENOMIC DNA]</scope>
    <source>
        <strain evidence="3 4">LVP_AGWG</strain>
    </source>
</reference>
<dbReference type="GO" id="GO:0036157">
    <property type="term" value="C:outer dynein arm"/>
    <property type="evidence" value="ECO:0007669"/>
    <property type="project" value="InterPro"/>
</dbReference>
<keyword evidence="4" id="KW-1185">Reference proteome</keyword>
<protein>
    <recommendedName>
        <fullName evidence="2">Dynein attachment factor N-terminal domain-containing protein</fullName>
    </recommendedName>
</protein>
<dbReference type="InParanoid" id="A0A6I8T806"/>
<evidence type="ECO:0000313" key="3">
    <source>
        <dbReference type="EnsemblMetazoa" id="AAEL003257-PB"/>
    </source>
</evidence>
<organism evidence="3 4">
    <name type="scientific">Aedes aegypti</name>
    <name type="common">Yellowfever mosquito</name>
    <name type="synonym">Culex aegypti</name>
    <dbReference type="NCBI Taxonomy" id="7159"/>
    <lineage>
        <taxon>Eukaryota</taxon>
        <taxon>Metazoa</taxon>
        <taxon>Ecdysozoa</taxon>
        <taxon>Arthropoda</taxon>
        <taxon>Hexapoda</taxon>
        <taxon>Insecta</taxon>
        <taxon>Pterygota</taxon>
        <taxon>Neoptera</taxon>
        <taxon>Endopterygota</taxon>
        <taxon>Diptera</taxon>
        <taxon>Nematocera</taxon>
        <taxon>Culicoidea</taxon>
        <taxon>Culicidae</taxon>
        <taxon>Culicinae</taxon>
        <taxon>Aedini</taxon>
        <taxon>Aedes</taxon>
        <taxon>Stegomyia</taxon>
    </lineage>
</organism>
<dbReference type="EnsemblMetazoa" id="AAEL003257-RB">
    <property type="protein sequence ID" value="AAEL003257-PB"/>
    <property type="gene ID" value="AAEL003257"/>
</dbReference>
<proteinExistence type="predicted"/>